<reference evidence="1 2" key="1">
    <citation type="submission" date="2019-05" db="EMBL/GenBank/DDBJ databases">
        <title>Pseudomonas sp. SC006 isolated from lettuce that can produce HBGAs.</title>
        <authorList>
            <person name="Wang D."/>
            <person name="Liao N."/>
            <person name="Liu D."/>
            <person name="Zhang Z."/>
            <person name="Zou S."/>
        </authorList>
    </citation>
    <scope>NUCLEOTIDE SEQUENCE [LARGE SCALE GENOMIC DNA]</scope>
    <source>
        <strain evidence="1 2">SC006</strain>
    </source>
</reference>
<organism evidence="1 2">
    <name type="scientific">Pseudomonas mosselii</name>
    <dbReference type="NCBI Taxonomy" id="78327"/>
    <lineage>
        <taxon>Bacteria</taxon>
        <taxon>Pseudomonadati</taxon>
        <taxon>Pseudomonadota</taxon>
        <taxon>Gammaproteobacteria</taxon>
        <taxon>Pseudomonadales</taxon>
        <taxon>Pseudomonadaceae</taxon>
        <taxon>Pseudomonas</taxon>
    </lineage>
</organism>
<keyword evidence="2" id="KW-1185">Reference proteome</keyword>
<dbReference type="EMBL" id="VAUO01000001">
    <property type="protein sequence ID" value="TLP65069.1"/>
    <property type="molecule type" value="Genomic_DNA"/>
</dbReference>
<name>A0A5R8ZH21_9PSED</name>
<evidence type="ECO:0000313" key="1">
    <source>
        <dbReference type="EMBL" id="TLP65069.1"/>
    </source>
</evidence>
<dbReference type="AlphaFoldDB" id="A0A5R8ZH21"/>
<dbReference type="Proteomes" id="UP000309819">
    <property type="component" value="Unassembled WGS sequence"/>
</dbReference>
<protein>
    <submittedName>
        <fullName evidence="1">Uncharacterized protein</fullName>
    </submittedName>
</protein>
<comment type="caution">
    <text evidence="1">The sequence shown here is derived from an EMBL/GenBank/DDBJ whole genome shotgun (WGS) entry which is preliminary data.</text>
</comment>
<sequence length="196" mass="22452">MTTLLFQLEKQLRRNSQRVLSLRDDTDADERLILAQLVEELRLPNARKYDSFNFLGGVYEYVLALRRYMFIIIHDVERFMYFTRPVIQANFDAISLLLNLAVGCRIVVAGESEAIEKYCSYFSDSRPRSVELNPMPLGLEYTDFVCDVWRRYIGPDLPSKAVVKEIHNATGGLVGTTFTYLSMRSAEQAVGPYEGS</sequence>
<evidence type="ECO:0000313" key="2">
    <source>
        <dbReference type="Proteomes" id="UP000309819"/>
    </source>
</evidence>
<accession>A0A5R8ZH21</accession>
<gene>
    <name evidence="1" type="ORF">FEM01_02505</name>
</gene>
<proteinExistence type="predicted"/>